<dbReference type="InterPro" id="IPR024370">
    <property type="entry name" value="PBP_domain"/>
</dbReference>
<proteinExistence type="predicted"/>
<dbReference type="SUPFAM" id="SSF53850">
    <property type="entry name" value="Periplasmic binding protein-like II"/>
    <property type="match status" value="1"/>
</dbReference>
<keyword evidence="5" id="KW-1185">Reference proteome</keyword>
<dbReference type="Proteomes" id="UP000238762">
    <property type="component" value="Unassembled WGS sequence"/>
</dbReference>
<organism evidence="4 5">
    <name type="scientific">Merismopedia glauca CCAP 1448/3</name>
    <dbReference type="NCBI Taxonomy" id="1296344"/>
    <lineage>
        <taxon>Bacteria</taxon>
        <taxon>Bacillati</taxon>
        <taxon>Cyanobacteriota</taxon>
        <taxon>Cyanophyceae</taxon>
        <taxon>Synechococcales</taxon>
        <taxon>Merismopediaceae</taxon>
        <taxon>Merismopedia</taxon>
    </lineage>
</organism>
<protein>
    <submittedName>
        <fullName evidence="4">Phosphate ABC transporter substrate-binding protein</fullName>
    </submittedName>
</protein>
<dbReference type="PANTHER" id="PTHR30570:SF1">
    <property type="entry name" value="PHOSPHATE-BINDING PROTEIN PSTS"/>
    <property type="match status" value="1"/>
</dbReference>
<evidence type="ECO:0000259" key="3">
    <source>
        <dbReference type="Pfam" id="PF12849"/>
    </source>
</evidence>
<evidence type="ECO:0000256" key="1">
    <source>
        <dbReference type="ARBA" id="ARBA00022729"/>
    </source>
</evidence>
<dbReference type="InterPro" id="IPR032585">
    <property type="entry name" value="DUF4912"/>
</dbReference>
<feature type="compositionally biased region" description="Low complexity" evidence="2">
    <location>
        <begin position="304"/>
        <end position="332"/>
    </location>
</feature>
<dbReference type="OrthoDB" id="454818at2"/>
<evidence type="ECO:0000256" key="2">
    <source>
        <dbReference type="SAM" id="MobiDB-lite"/>
    </source>
</evidence>
<dbReference type="EMBL" id="PVWJ01000163">
    <property type="protein sequence ID" value="PSB00754.1"/>
    <property type="molecule type" value="Genomic_DNA"/>
</dbReference>
<reference evidence="4 5" key="1">
    <citation type="submission" date="2018-02" db="EMBL/GenBank/DDBJ databases">
        <authorList>
            <person name="Cohen D.B."/>
            <person name="Kent A.D."/>
        </authorList>
    </citation>
    <scope>NUCLEOTIDE SEQUENCE [LARGE SCALE GENOMIC DNA]</scope>
    <source>
        <strain evidence="4 5">CCAP 1448/3</strain>
    </source>
</reference>
<feature type="domain" description="PBP" evidence="3">
    <location>
        <begin position="50"/>
        <end position="280"/>
    </location>
</feature>
<comment type="caution">
    <text evidence="4">The sequence shown here is derived from an EMBL/GenBank/DDBJ whole genome shotgun (WGS) entry which is preliminary data.</text>
</comment>
<accession>A0A2T1BXV2</accession>
<dbReference type="PANTHER" id="PTHR30570">
    <property type="entry name" value="PERIPLASMIC PHOSPHATE BINDING COMPONENT OF PHOSPHATE ABC TRANSPORTER"/>
    <property type="match status" value="1"/>
</dbReference>
<sequence length="687" mass="74657">MKLFQIKEISPLQLAILLSLTVVPPSLLSFLTHKLVLAQTSFPVPSAVPSGTNVQIDGSSTMAVINQGLQERFKQKFAGTEVKIGDNGTDAALKDLIDGKLDLVAVGRPLTQEEKAQGLVQVPLVRHKIAVIVGADNPFKKSLTSDQFAKIFRGEISNWSEVGGKPGAIRLIDRPNTSETRQAFSRYSIFQKGDFKTGSNAVPIPSDRTDDVVKELGTDGISYEIADRVADKPGVRAVLLHDTPPSDRRYPFSLPLGYVYKGPNPSEPAKAFLGYAIAPENQDIITKAGFVEGLASQNTSSEASPTTLVTTSPETSPTTSSESSASSTASPEIAYVPPATSDSGTETAPFPWWWLLLPLLGIPLLLWLLKGKKPVAAPVAAVAPVPVAETSRIILTPRDCQNAYAYWEIPSEQKQELKRQGGQKLALRLYDVTDIPDMDKQTPHSTKQFECDENLPDLHLPISVDDRDYLVELGYETSDGKWLKLARSQSVRVPACNPVPGSIGTDTATKLQTSATTLQTTSPTKLQDSPTRLQESATRFQDSSTTLQSSVFPMAAGVATGAAAAASSFMGFGSSEVEPKSRIVLVPRNCQEAYAYWEVPDEEKEVLRQQGGTQLMLRVYESSDRDFSELPPSSIQQLECNELDWDRHVSIPVDNLDYVAELGYLTNEGTWLSLVKSLPVRVPACQA</sequence>
<reference evidence="4 5" key="2">
    <citation type="submission" date="2018-03" db="EMBL/GenBank/DDBJ databases">
        <title>The ancient ancestry and fast evolution of plastids.</title>
        <authorList>
            <person name="Moore K.R."/>
            <person name="Magnabosco C."/>
            <person name="Momper L."/>
            <person name="Gold D.A."/>
            <person name="Bosak T."/>
            <person name="Fournier G.P."/>
        </authorList>
    </citation>
    <scope>NUCLEOTIDE SEQUENCE [LARGE SCALE GENOMIC DNA]</scope>
    <source>
        <strain evidence="4 5">CCAP 1448/3</strain>
    </source>
</reference>
<gene>
    <name evidence="4" type="ORF">C7B64_21830</name>
</gene>
<feature type="region of interest" description="Disordered" evidence="2">
    <location>
        <begin position="296"/>
        <end position="343"/>
    </location>
</feature>
<dbReference type="Pfam" id="PF12849">
    <property type="entry name" value="PBP_like_2"/>
    <property type="match status" value="1"/>
</dbReference>
<dbReference type="Gene3D" id="3.40.190.10">
    <property type="entry name" value="Periplasmic binding protein-like II"/>
    <property type="match status" value="2"/>
</dbReference>
<evidence type="ECO:0000313" key="4">
    <source>
        <dbReference type="EMBL" id="PSB00754.1"/>
    </source>
</evidence>
<dbReference type="InterPro" id="IPR050811">
    <property type="entry name" value="Phosphate_ABC_transporter"/>
</dbReference>
<dbReference type="Pfam" id="PF16258">
    <property type="entry name" value="DUF4912"/>
    <property type="match status" value="2"/>
</dbReference>
<evidence type="ECO:0000313" key="5">
    <source>
        <dbReference type="Proteomes" id="UP000238762"/>
    </source>
</evidence>
<keyword evidence="1" id="KW-0732">Signal</keyword>
<dbReference type="AlphaFoldDB" id="A0A2T1BXV2"/>
<name>A0A2T1BXV2_9CYAN</name>
<dbReference type="RefSeq" id="WP_106291360.1">
    <property type="nucleotide sequence ID" value="NZ_CAWNTC010000204.1"/>
</dbReference>